<name>A0A644ZA67_9ZZZZ</name>
<feature type="compositionally biased region" description="Basic and acidic residues" evidence="1">
    <location>
        <begin position="154"/>
        <end position="169"/>
    </location>
</feature>
<sequence length="197" mass="22598">MAFWNRDEESDWEKHQRAREKEAEKEEKPPVSDEFKAYFKAVRQGLRAEDGYAQQPGEQDTPLKTFLSRLRRDKPEEDEGPPEKCPWCGGDMVKGYLWGGRGIYWQEKKPGFFSSSAFSADTVNVSETDSFFCAGYKIMWHCAACRKMVTDIRDLNPPLGERKPEEHYYAEQISAAEHGDGQEENGADGPENETEET</sequence>
<reference evidence="3" key="1">
    <citation type="submission" date="2019-08" db="EMBL/GenBank/DDBJ databases">
        <authorList>
            <person name="Kucharzyk K."/>
            <person name="Murdoch R.W."/>
            <person name="Higgins S."/>
            <person name="Loffler F."/>
        </authorList>
    </citation>
    <scope>NUCLEOTIDE SEQUENCE</scope>
</reference>
<feature type="compositionally biased region" description="Acidic residues" evidence="1">
    <location>
        <begin position="182"/>
        <end position="197"/>
    </location>
</feature>
<evidence type="ECO:0000313" key="3">
    <source>
        <dbReference type="EMBL" id="MPM37567.1"/>
    </source>
</evidence>
<dbReference type="InterPro" id="IPR045504">
    <property type="entry name" value="DUF6487"/>
</dbReference>
<evidence type="ECO:0000256" key="1">
    <source>
        <dbReference type="SAM" id="MobiDB-lite"/>
    </source>
</evidence>
<proteinExistence type="predicted"/>
<gene>
    <name evidence="3" type="ORF">SDC9_84185</name>
</gene>
<comment type="caution">
    <text evidence="3">The sequence shown here is derived from an EMBL/GenBank/DDBJ whole genome shotgun (WGS) entry which is preliminary data.</text>
</comment>
<organism evidence="3">
    <name type="scientific">bioreactor metagenome</name>
    <dbReference type="NCBI Taxonomy" id="1076179"/>
    <lineage>
        <taxon>unclassified sequences</taxon>
        <taxon>metagenomes</taxon>
        <taxon>ecological metagenomes</taxon>
    </lineage>
</organism>
<feature type="region of interest" description="Disordered" evidence="1">
    <location>
        <begin position="1"/>
        <end position="33"/>
    </location>
</feature>
<accession>A0A644ZA67</accession>
<protein>
    <recommendedName>
        <fullName evidence="2">DUF6487 domain-containing protein</fullName>
    </recommendedName>
</protein>
<feature type="compositionally biased region" description="Basic and acidic residues" evidence="1">
    <location>
        <begin position="12"/>
        <end position="33"/>
    </location>
</feature>
<feature type="region of interest" description="Disordered" evidence="1">
    <location>
        <begin position="154"/>
        <end position="197"/>
    </location>
</feature>
<evidence type="ECO:0000259" key="2">
    <source>
        <dbReference type="Pfam" id="PF20097"/>
    </source>
</evidence>
<feature type="domain" description="DUF6487" evidence="2">
    <location>
        <begin position="85"/>
        <end position="153"/>
    </location>
</feature>
<dbReference type="Pfam" id="PF20097">
    <property type="entry name" value="DUF6487"/>
    <property type="match status" value="1"/>
</dbReference>
<dbReference type="AlphaFoldDB" id="A0A644ZA67"/>
<dbReference type="EMBL" id="VSSQ01007993">
    <property type="protein sequence ID" value="MPM37567.1"/>
    <property type="molecule type" value="Genomic_DNA"/>
</dbReference>